<dbReference type="RefSeq" id="WP_282200512.1">
    <property type="nucleotide sequence ID" value="NZ_BOQE01000001.1"/>
</dbReference>
<gene>
    <name evidence="1" type="ORF">DNHGIG_30960</name>
</gene>
<name>A0AAV4LJK4_9BACL</name>
<evidence type="ECO:0000313" key="2">
    <source>
        <dbReference type="Proteomes" id="UP001057291"/>
    </source>
</evidence>
<protein>
    <recommendedName>
        <fullName evidence="3">DUF177 domain-containing protein</fullName>
    </recommendedName>
</protein>
<dbReference type="PANTHER" id="PTHR34374:SF1">
    <property type="entry name" value="LARGE RIBOSOMAL RNA SUBUNIT ACCUMULATION PROTEIN YCED HOMOLOG 1, CHLOROPLASTIC"/>
    <property type="match status" value="1"/>
</dbReference>
<accession>A0AAV4LJK4</accession>
<proteinExistence type="predicted"/>
<dbReference type="InterPro" id="IPR003772">
    <property type="entry name" value="YceD"/>
</dbReference>
<dbReference type="AlphaFoldDB" id="A0AAV4LJK4"/>
<dbReference type="PANTHER" id="PTHR34374">
    <property type="entry name" value="LARGE RIBOSOMAL RNA SUBUNIT ACCUMULATION PROTEIN YCED HOMOLOG 1, CHLOROPLASTIC"/>
    <property type="match status" value="1"/>
</dbReference>
<keyword evidence="2" id="KW-1185">Reference proteome</keyword>
<dbReference type="EMBL" id="BOQE01000001">
    <property type="protein sequence ID" value="GIM47547.1"/>
    <property type="molecule type" value="Genomic_DNA"/>
</dbReference>
<evidence type="ECO:0000313" key="1">
    <source>
        <dbReference type="EMBL" id="GIM47547.1"/>
    </source>
</evidence>
<comment type="caution">
    <text evidence="1">The sequence shown here is derived from an EMBL/GenBank/DDBJ whole genome shotgun (WGS) entry which is preliminary data.</text>
</comment>
<dbReference type="Proteomes" id="UP001057291">
    <property type="component" value="Unassembled WGS sequence"/>
</dbReference>
<evidence type="ECO:0008006" key="3">
    <source>
        <dbReference type="Google" id="ProtNLM"/>
    </source>
</evidence>
<dbReference type="Pfam" id="PF02620">
    <property type="entry name" value="YceD"/>
    <property type="match status" value="1"/>
</dbReference>
<sequence length="168" mass="19200">MNIQWRDVRDPSAELHLHETMTFPNIVKEIGHVVAMSPVEVDLCASMHDDSCYVRGTLSADVTYRCSRCLQEFVERLDVPFCERFVKAAQEVVDDEDERIAVVGEEIDLEPWMEQAIILALPYRPLCEQECAGLCPVCGMNRNESSCNCNDERIDPRLADLAKFFEQN</sequence>
<organism evidence="1 2">
    <name type="scientific">Collibacillus ludicampi</name>
    <dbReference type="NCBI Taxonomy" id="2771369"/>
    <lineage>
        <taxon>Bacteria</taxon>
        <taxon>Bacillati</taxon>
        <taxon>Bacillota</taxon>
        <taxon>Bacilli</taxon>
        <taxon>Bacillales</taxon>
        <taxon>Alicyclobacillaceae</taxon>
        <taxon>Collibacillus</taxon>
    </lineage>
</organism>
<reference evidence="1" key="1">
    <citation type="journal article" date="2023" name="Int. J. Syst. Evol. Microbiol.">
        <title>Collibacillus ludicampi gen. nov., sp. nov., a new soil bacterium of the family Alicyclobacillaceae.</title>
        <authorList>
            <person name="Jojima T."/>
            <person name="Ioku Y."/>
            <person name="Fukuta Y."/>
            <person name="Shirasaka N."/>
            <person name="Matsumura Y."/>
            <person name="Mori M."/>
        </authorList>
    </citation>
    <scope>NUCLEOTIDE SEQUENCE</scope>
    <source>
        <strain evidence="1">TP075</strain>
    </source>
</reference>